<dbReference type="AlphaFoldDB" id="A0A134BE18"/>
<organism evidence="1 2">
    <name type="scientific">Porphyromonas somerae</name>
    <dbReference type="NCBI Taxonomy" id="322095"/>
    <lineage>
        <taxon>Bacteria</taxon>
        <taxon>Pseudomonadati</taxon>
        <taxon>Bacteroidota</taxon>
        <taxon>Bacteroidia</taxon>
        <taxon>Bacteroidales</taxon>
        <taxon>Porphyromonadaceae</taxon>
        <taxon>Porphyromonas</taxon>
    </lineage>
</organism>
<reference evidence="2" key="1">
    <citation type="submission" date="2016-01" db="EMBL/GenBank/DDBJ databases">
        <authorList>
            <person name="Mitreva M."/>
            <person name="Pepin K.H."/>
            <person name="Mihindukulasuriya K.A."/>
            <person name="Fulton R."/>
            <person name="Fronick C."/>
            <person name="O'Laughlin M."/>
            <person name="Miner T."/>
            <person name="Herter B."/>
            <person name="Rosa B.A."/>
            <person name="Cordes M."/>
            <person name="Tomlinson C."/>
            <person name="Wollam A."/>
            <person name="Palsikar V.B."/>
            <person name="Mardis E.R."/>
            <person name="Wilson R.K."/>
        </authorList>
    </citation>
    <scope>NUCLEOTIDE SEQUENCE [LARGE SCALE GENOMIC DNA]</scope>
    <source>
        <strain evidence="2">KA00683</strain>
    </source>
</reference>
<dbReference type="Proteomes" id="UP000070224">
    <property type="component" value="Unassembled WGS sequence"/>
</dbReference>
<accession>A0A134BE18</accession>
<proteinExistence type="predicted"/>
<sequence>MGRAEWCVITPILGGLDNRKEVGEGELVKVVSPLHGAGIGSLTYEMVVRDMAVAYSSYQEVEV</sequence>
<gene>
    <name evidence="1" type="ORF">HMPREF3185_00237</name>
</gene>
<dbReference type="STRING" id="322095.HMPREF3185_00237"/>
<name>A0A134BE18_9PORP</name>
<evidence type="ECO:0000313" key="2">
    <source>
        <dbReference type="Proteomes" id="UP000070224"/>
    </source>
</evidence>
<protein>
    <submittedName>
        <fullName evidence="1">Uncharacterized protein</fullName>
    </submittedName>
</protein>
<keyword evidence="2" id="KW-1185">Reference proteome</keyword>
<comment type="caution">
    <text evidence="1">The sequence shown here is derived from an EMBL/GenBank/DDBJ whole genome shotgun (WGS) entry which is preliminary data.</text>
</comment>
<dbReference type="EMBL" id="LSDK01000019">
    <property type="protein sequence ID" value="KXB78207.1"/>
    <property type="molecule type" value="Genomic_DNA"/>
</dbReference>
<evidence type="ECO:0000313" key="1">
    <source>
        <dbReference type="EMBL" id="KXB78207.1"/>
    </source>
</evidence>